<dbReference type="AlphaFoldDB" id="A0A845PUC2"/>
<sequence length="452" mass="51509">MRTSFLMLLFSIYSFGQEAIGYDFPKIKSSISIPVVVPMQEINRVINQTIKGVIYEDNSYVDNNNDQFKTKVEKDGNILVRGLTQNRLLISIPLKIWAEKGYGSLGYYTYQSTNFSVVMNFICKLGLNNNWTLHTQTQAAGFVWKDKPVLDYGKVKIPITSFVESPLIQQQQKFTKIIDQQVLEKMNMQPYLKLAWNQFINPIPIAEEYNTWLKISPISLSATPLKVYADQIAVTLGVDLYSETFTGNPPLPDTPVKVIPNFVSKPSIDDVFIMQTTVHIPFSEATKLAEQQFLHKAFTFREGSYKIVVEDIKVYEKNKKIVIEATTKGTVSGISTLTGTPIYDAKDKKIRITNTQYELKTSNFLQKALLYLFKYKIINMIEKEYAIPTKELESSAIKNIETNLNKEYYPGLFIKGKVFEFKPSDFVVNFDGINVILEMKAHTGLLISGLSF</sequence>
<name>A0A845PUC2_9FLAO</name>
<dbReference type="RefSeq" id="WP_166518454.1">
    <property type="nucleotide sequence ID" value="NZ_JAAABJ010000161.1"/>
</dbReference>
<reference evidence="1 2" key="1">
    <citation type="submission" date="2019-11" db="EMBL/GenBank/DDBJ databases">
        <title>Characterization of Elizabethkingia argenteiflava sp. nov., isolated from inner surface of Soybean Pods.</title>
        <authorList>
            <person name="Mo S."/>
        </authorList>
    </citation>
    <scope>NUCLEOTIDE SEQUENCE [LARGE SCALE GENOMIC DNA]</scope>
    <source>
        <strain evidence="1 2">YB22</strain>
    </source>
</reference>
<keyword evidence="2" id="KW-1185">Reference proteome</keyword>
<proteinExistence type="predicted"/>
<dbReference type="Pfam" id="PF14356">
    <property type="entry name" value="DUF4403"/>
    <property type="match status" value="1"/>
</dbReference>
<evidence type="ECO:0000313" key="1">
    <source>
        <dbReference type="EMBL" id="NAW50077.1"/>
    </source>
</evidence>
<accession>A0A845PUC2</accession>
<dbReference type="EMBL" id="JAAABJ010000161">
    <property type="protein sequence ID" value="NAW50077.1"/>
    <property type="molecule type" value="Genomic_DNA"/>
</dbReference>
<dbReference type="InterPro" id="IPR025515">
    <property type="entry name" value="DUF4403"/>
</dbReference>
<organism evidence="1 2">
    <name type="scientific">Elizabethkingia argenteiflava</name>
    <dbReference type="NCBI Taxonomy" id="2681556"/>
    <lineage>
        <taxon>Bacteria</taxon>
        <taxon>Pseudomonadati</taxon>
        <taxon>Bacteroidota</taxon>
        <taxon>Flavobacteriia</taxon>
        <taxon>Flavobacteriales</taxon>
        <taxon>Weeksellaceae</taxon>
        <taxon>Elizabethkingia</taxon>
    </lineage>
</organism>
<gene>
    <name evidence="1" type="ORF">GNY06_01265</name>
</gene>
<protein>
    <submittedName>
        <fullName evidence="1">DUF4403 family protein</fullName>
    </submittedName>
</protein>
<dbReference type="Proteomes" id="UP000553459">
    <property type="component" value="Unassembled WGS sequence"/>
</dbReference>
<comment type="caution">
    <text evidence="1">The sequence shown here is derived from an EMBL/GenBank/DDBJ whole genome shotgun (WGS) entry which is preliminary data.</text>
</comment>
<evidence type="ECO:0000313" key="2">
    <source>
        <dbReference type="Proteomes" id="UP000553459"/>
    </source>
</evidence>